<dbReference type="AlphaFoldDB" id="A0AA40CK41"/>
<dbReference type="EMBL" id="JAULSV010000006">
    <property type="protein sequence ID" value="KAK0641871.1"/>
    <property type="molecule type" value="Genomic_DNA"/>
</dbReference>
<dbReference type="SFLD" id="SFLDS00019">
    <property type="entry name" value="Glutathione_Transferase_(cytos"/>
    <property type="match status" value="1"/>
</dbReference>
<dbReference type="InterPro" id="IPR004045">
    <property type="entry name" value="Glutathione_S-Trfase_N"/>
</dbReference>
<feature type="domain" description="GST C-terminal" evidence="3">
    <location>
        <begin position="106"/>
        <end position="235"/>
    </location>
</feature>
<accession>A0AA40CK41</accession>
<dbReference type="SUPFAM" id="SSF52833">
    <property type="entry name" value="Thioredoxin-like"/>
    <property type="match status" value="1"/>
</dbReference>
<dbReference type="Gene3D" id="3.40.30.10">
    <property type="entry name" value="Glutaredoxin"/>
    <property type="match status" value="1"/>
</dbReference>
<dbReference type="PROSITE" id="PS50405">
    <property type="entry name" value="GST_CTER"/>
    <property type="match status" value="1"/>
</dbReference>
<proteinExistence type="inferred from homology"/>
<organism evidence="4 5">
    <name type="scientific">Cercophora newfieldiana</name>
    <dbReference type="NCBI Taxonomy" id="92897"/>
    <lineage>
        <taxon>Eukaryota</taxon>
        <taxon>Fungi</taxon>
        <taxon>Dikarya</taxon>
        <taxon>Ascomycota</taxon>
        <taxon>Pezizomycotina</taxon>
        <taxon>Sordariomycetes</taxon>
        <taxon>Sordariomycetidae</taxon>
        <taxon>Sordariales</taxon>
        <taxon>Lasiosphaeriaceae</taxon>
        <taxon>Cercophora</taxon>
    </lineage>
</organism>
<dbReference type="InterPro" id="IPR004046">
    <property type="entry name" value="GST_C"/>
</dbReference>
<evidence type="ECO:0000259" key="3">
    <source>
        <dbReference type="PROSITE" id="PS50405"/>
    </source>
</evidence>
<dbReference type="CDD" id="cd03046">
    <property type="entry name" value="GST_N_GTT1_like"/>
    <property type="match status" value="1"/>
</dbReference>
<evidence type="ECO:0000313" key="4">
    <source>
        <dbReference type="EMBL" id="KAK0641871.1"/>
    </source>
</evidence>
<reference evidence="4" key="1">
    <citation type="submission" date="2023-06" db="EMBL/GenBank/DDBJ databases">
        <title>Genome-scale phylogeny and comparative genomics of the fungal order Sordariales.</title>
        <authorList>
            <consortium name="Lawrence Berkeley National Laboratory"/>
            <person name="Hensen N."/>
            <person name="Bonometti L."/>
            <person name="Westerberg I."/>
            <person name="Brannstrom I.O."/>
            <person name="Guillou S."/>
            <person name="Cros-Aarteil S."/>
            <person name="Calhoun S."/>
            <person name="Haridas S."/>
            <person name="Kuo A."/>
            <person name="Mondo S."/>
            <person name="Pangilinan J."/>
            <person name="Riley R."/>
            <person name="Labutti K."/>
            <person name="Andreopoulos B."/>
            <person name="Lipzen A."/>
            <person name="Chen C."/>
            <person name="Yanf M."/>
            <person name="Daum C."/>
            <person name="Ng V."/>
            <person name="Clum A."/>
            <person name="Steindorff A."/>
            <person name="Ohm R."/>
            <person name="Martin F."/>
            <person name="Silar P."/>
            <person name="Natvig D."/>
            <person name="Lalanne C."/>
            <person name="Gautier V."/>
            <person name="Ament-Velasquez S.L."/>
            <person name="Kruys A."/>
            <person name="Hutchinson M.I."/>
            <person name="Powell A.J."/>
            <person name="Barry K."/>
            <person name="Miller A.N."/>
            <person name="Grigoriev I.V."/>
            <person name="Debuchy R."/>
            <person name="Gladieux P."/>
            <person name="Thoren M.H."/>
            <person name="Johannesson H."/>
        </authorList>
    </citation>
    <scope>NUCLEOTIDE SEQUENCE</scope>
    <source>
        <strain evidence="4">SMH2532-1</strain>
    </source>
</reference>
<dbReference type="Pfam" id="PF00043">
    <property type="entry name" value="GST_C"/>
    <property type="match status" value="1"/>
</dbReference>
<dbReference type="InterPro" id="IPR010987">
    <property type="entry name" value="Glutathione-S-Trfase_C-like"/>
</dbReference>
<gene>
    <name evidence="4" type="ORF">B0T16DRAFT_380932</name>
</gene>
<dbReference type="InterPro" id="IPR040079">
    <property type="entry name" value="Glutathione_S-Trfase"/>
</dbReference>
<dbReference type="PANTHER" id="PTHR44051">
    <property type="entry name" value="GLUTATHIONE S-TRANSFERASE-RELATED"/>
    <property type="match status" value="1"/>
</dbReference>
<dbReference type="PANTHER" id="PTHR44051:SF9">
    <property type="entry name" value="GLUTATHIONE S-TRANSFERASE 1"/>
    <property type="match status" value="1"/>
</dbReference>
<dbReference type="Gene3D" id="1.20.1050.10">
    <property type="match status" value="1"/>
</dbReference>
<dbReference type="SUPFAM" id="SSF47616">
    <property type="entry name" value="GST C-terminal domain-like"/>
    <property type="match status" value="1"/>
</dbReference>
<keyword evidence="5" id="KW-1185">Reference proteome</keyword>
<evidence type="ECO:0000259" key="2">
    <source>
        <dbReference type="PROSITE" id="PS50404"/>
    </source>
</evidence>
<feature type="domain" description="GST N-terminal" evidence="2">
    <location>
        <begin position="8"/>
        <end position="89"/>
    </location>
</feature>
<evidence type="ECO:0008006" key="6">
    <source>
        <dbReference type="Google" id="ProtNLM"/>
    </source>
</evidence>
<dbReference type="Proteomes" id="UP001174936">
    <property type="component" value="Unassembled WGS sequence"/>
</dbReference>
<comment type="similarity">
    <text evidence="1">Belongs to the GST superfamily.</text>
</comment>
<dbReference type="InterPro" id="IPR036249">
    <property type="entry name" value="Thioredoxin-like_sf"/>
</dbReference>
<evidence type="ECO:0000313" key="5">
    <source>
        <dbReference type="Proteomes" id="UP001174936"/>
    </source>
</evidence>
<evidence type="ECO:0000256" key="1">
    <source>
        <dbReference type="ARBA" id="ARBA00007409"/>
    </source>
</evidence>
<dbReference type="PROSITE" id="PS50404">
    <property type="entry name" value="GST_NTER"/>
    <property type="match status" value="1"/>
</dbReference>
<name>A0AA40CK41_9PEZI</name>
<comment type="caution">
    <text evidence="4">The sequence shown here is derived from an EMBL/GenBank/DDBJ whole genome shotgun (WGS) entry which is preliminary data.</text>
</comment>
<dbReference type="Pfam" id="PF13409">
    <property type="entry name" value="GST_N_2"/>
    <property type="match status" value="1"/>
</dbReference>
<protein>
    <recommendedName>
        <fullName evidence="6">Glutathione S-transferase</fullName>
    </recommendedName>
</protein>
<sequence length="239" mass="26742">MATPTHDTEKPTLIHLQNSSSQPVLWALEELSIPYAIIPHLRGIGAAPPELKNTHPQGKAPQLITTDGHVLTQLSAILLYLLRKYDTKHQFHNPEQSVDDAAREEYLVCLGVCDMAGKLGSKFMLDGVARMAPWFVRPILSKVRSTLGSMVLDPDVAGVMGVLESELKDGREWFMGGDAPGRADFVLKFFVDLAVMPKYVKLDGYPRVREWRGRCEGREAWKRGLEKGNGYDLDFPAKW</sequence>
<dbReference type="InterPro" id="IPR036282">
    <property type="entry name" value="Glutathione-S-Trfase_C_sf"/>
</dbReference>